<evidence type="ECO:0000313" key="2">
    <source>
        <dbReference type="Proteomes" id="UP000189701"/>
    </source>
</evidence>
<evidence type="ECO:0000259" key="1">
    <source>
        <dbReference type="Pfam" id="PF14541"/>
    </source>
</evidence>
<gene>
    <name evidence="3" type="primary">LOC104222257</name>
</gene>
<dbReference type="InterPro" id="IPR032799">
    <property type="entry name" value="TAXi_C"/>
</dbReference>
<dbReference type="GO" id="GO:0006508">
    <property type="term" value="P:proteolysis"/>
    <property type="evidence" value="ECO:0007669"/>
    <property type="project" value="InterPro"/>
</dbReference>
<dbReference type="AlphaFoldDB" id="A0A1U7WAT2"/>
<feature type="domain" description="Xylanase inhibitor C-terminal" evidence="1">
    <location>
        <begin position="107"/>
        <end position="166"/>
    </location>
</feature>
<dbReference type="PANTHER" id="PTHR47965:SF100">
    <property type="entry name" value="BASIC 7S GLOBULIN-LIKE"/>
    <property type="match status" value="1"/>
</dbReference>
<dbReference type="Pfam" id="PF14541">
    <property type="entry name" value="TAXi_C"/>
    <property type="match status" value="1"/>
</dbReference>
<reference evidence="3" key="2">
    <citation type="submission" date="2025-08" db="UniProtKB">
        <authorList>
            <consortium name="RefSeq"/>
        </authorList>
    </citation>
    <scope>IDENTIFICATION</scope>
    <source>
        <tissue evidence="3">Leaf</tissue>
    </source>
</reference>
<organism evidence="2 3">
    <name type="scientific">Nicotiana sylvestris</name>
    <name type="common">Wood tobacco</name>
    <name type="synonym">South American tobacco</name>
    <dbReference type="NCBI Taxonomy" id="4096"/>
    <lineage>
        <taxon>Eukaryota</taxon>
        <taxon>Viridiplantae</taxon>
        <taxon>Streptophyta</taxon>
        <taxon>Embryophyta</taxon>
        <taxon>Tracheophyta</taxon>
        <taxon>Spermatophyta</taxon>
        <taxon>Magnoliopsida</taxon>
        <taxon>eudicotyledons</taxon>
        <taxon>Gunneridae</taxon>
        <taxon>Pentapetalae</taxon>
        <taxon>asterids</taxon>
        <taxon>lamiids</taxon>
        <taxon>Solanales</taxon>
        <taxon>Solanaceae</taxon>
        <taxon>Nicotianoideae</taxon>
        <taxon>Nicotianeae</taxon>
        <taxon>Nicotiana</taxon>
    </lineage>
</organism>
<sequence length="178" mass="19334">MARLGKGYDRLPSQLARAYLLPQNFALCSIANTKSNGVILFGEGSVSASEVLNYTPSPLLQELIFQLGINRTAVVGGTKISIVVPYGTMETSNYNAFKYEFFKQGENNATTWDLLAENFMAFSVGGSLLCLGFLCGGENPLTSIVLGGLQIEENLLELDLVKKRMGSKVIVPITHSYI</sequence>
<dbReference type="STRING" id="4096.A0A1U7WAT2"/>
<dbReference type="GO" id="GO:0004190">
    <property type="term" value="F:aspartic-type endopeptidase activity"/>
    <property type="evidence" value="ECO:0007669"/>
    <property type="project" value="InterPro"/>
</dbReference>
<dbReference type="Gene3D" id="2.40.70.10">
    <property type="entry name" value="Acid Proteases"/>
    <property type="match status" value="1"/>
</dbReference>
<keyword evidence="2" id="KW-1185">Reference proteome</keyword>
<dbReference type="SUPFAM" id="SSF50630">
    <property type="entry name" value="Acid proteases"/>
    <property type="match status" value="1"/>
</dbReference>
<evidence type="ECO:0000313" key="3">
    <source>
        <dbReference type="RefSeq" id="XP_009771769.1"/>
    </source>
</evidence>
<dbReference type="InterPro" id="IPR021109">
    <property type="entry name" value="Peptidase_aspartic_dom_sf"/>
</dbReference>
<dbReference type="InterPro" id="IPR001461">
    <property type="entry name" value="Aspartic_peptidase_A1"/>
</dbReference>
<dbReference type="PANTHER" id="PTHR47965">
    <property type="entry name" value="ASPARTYL PROTEASE-RELATED"/>
    <property type="match status" value="1"/>
</dbReference>
<dbReference type="Proteomes" id="UP000189701">
    <property type="component" value="Unplaced"/>
</dbReference>
<dbReference type="eggNOG" id="KOG1339">
    <property type="taxonomic scope" value="Eukaryota"/>
</dbReference>
<proteinExistence type="predicted"/>
<reference evidence="2" key="1">
    <citation type="journal article" date="2013" name="Genome Biol.">
        <title>Reference genomes and transcriptomes of Nicotiana sylvestris and Nicotiana tomentosiformis.</title>
        <authorList>
            <person name="Sierro N."/>
            <person name="Battey J.N."/>
            <person name="Ouadi S."/>
            <person name="Bovet L."/>
            <person name="Goepfert S."/>
            <person name="Bakaher N."/>
            <person name="Peitsch M.C."/>
            <person name="Ivanov N.V."/>
        </authorList>
    </citation>
    <scope>NUCLEOTIDE SEQUENCE [LARGE SCALE GENOMIC DNA]</scope>
</reference>
<dbReference type="RefSeq" id="XP_009771769.1">
    <property type="nucleotide sequence ID" value="XM_009773467.1"/>
</dbReference>
<protein>
    <submittedName>
        <fullName evidence="3">Uncharacterized protein LOC104222257</fullName>
    </submittedName>
</protein>
<name>A0A1U7WAT2_NICSY</name>
<accession>A0A1U7WAT2</accession>